<dbReference type="Pfam" id="PF00847">
    <property type="entry name" value="AP2"/>
    <property type="match status" value="1"/>
</dbReference>
<evidence type="ECO:0000256" key="5">
    <source>
        <dbReference type="ARBA" id="ARBA00023125"/>
    </source>
</evidence>
<keyword evidence="7" id="KW-0539">Nucleus</keyword>
<dbReference type="AlphaFoldDB" id="A0A1S3XMC1"/>
<evidence type="ECO:0000256" key="1">
    <source>
        <dbReference type="ARBA" id="ARBA00004123"/>
    </source>
</evidence>
<dbReference type="FunFam" id="3.30.730.10:FF:000001">
    <property type="entry name" value="Ethylene-responsive transcription factor 2"/>
    <property type="match status" value="1"/>
</dbReference>
<keyword evidence="2" id="KW-0936">Ethylene signaling pathway</keyword>
<dbReference type="CDD" id="cd00018">
    <property type="entry name" value="AP2"/>
    <property type="match status" value="1"/>
</dbReference>
<gene>
    <name evidence="9" type="primary">LOC107766670</name>
</gene>
<dbReference type="OrthoDB" id="49610at2759"/>
<dbReference type="SMR" id="A0A1S3XMC1"/>
<dbReference type="KEGG" id="nta:107766670"/>
<dbReference type="STRING" id="4097.A0A1S3XMC1"/>
<name>A0A1S3XMC1_TOBAC</name>
<keyword evidence="5" id="KW-0238">DNA-binding</keyword>
<proteinExistence type="predicted"/>
<dbReference type="RefSeq" id="XP_016440974.1">
    <property type="nucleotide sequence ID" value="XM_016585488.1"/>
</dbReference>
<dbReference type="SMART" id="SM00380">
    <property type="entry name" value="AP2"/>
    <property type="match status" value="1"/>
</dbReference>
<evidence type="ECO:0000256" key="7">
    <source>
        <dbReference type="ARBA" id="ARBA00023242"/>
    </source>
</evidence>
<dbReference type="Gene3D" id="3.30.730.10">
    <property type="entry name" value="AP2/ERF domain"/>
    <property type="match status" value="1"/>
</dbReference>
<reference evidence="9" key="1">
    <citation type="submission" date="2025-08" db="UniProtKB">
        <authorList>
            <consortium name="RefSeq"/>
        </authorList>
    </citation>
    <scope>IDENTIFICATION</scope>
</reference>
<dbReference type="PaxDb" id="4097-A0A1S3XMC1"/>
<dbReference type="PROSITE" id="PS51032">
    <property type="entry name" value="AP2_ERF"/>
    <property type="match status" value="1"/>
</dbReference>
<dbReference type="PANTHER" id="PTHR31190:SF110">
    <property type="entry name" value="OS07G0227600 PROTEIN"/>
    <property type="match status" value="1"/>
</dbReference>
<dbReference type="InterPro" id="IPR001471">
    <property type="entry name" value="AP2/ERF_dom"/>
</dbReference>
<sequence length="227" mass="25756">MYHHHTLTQDQEFYFMVSALRHVISGADGRADGEAAQLLREVENASAVTSASILRRRSIVEPTASATTYLACRTSFHVKPENLELQKGRKRRRNTKKEYRGVRQRPWGKWAAEIRDPHKAQRVWLGTFVTAEEAARAYDKKAVEFRGEKAKTNFPISEYATTVSTDHNNKLPLVVEDQLQVQNGLYNGEVKVAGDDNGESSTQNGDDFWDTLEDDGLVKWITKDMSL</sequence>
<comment type="subcellular location">
    <subcellularLocation>
        <location evidence="1">Nucleus</location>
    </subcellularLocation>
</comment>
<dbReference type="InterPro" id="IPR036955">
    <property type="entry name" value="AP2/ERF_dom_sf"/>
</dbReference>
<dbReference type="InterPro" id="IPR044808">
    <property type="entry name" value="ERF_plant"/>
</dbReference>
<dbReference type="GO" id="GO:0009873">
    <property type="term" value="P:ethylene-activated signaling pathway"/>
    <property type="evidence" value="ECO:0007669"/>
    <property type="project" value="UniProtKB-KW"/>
</dbReference>
<evidence type="ECO:0000256" key="2">
    <source>
        <dbReference type="ARBA" id="ARBA00022745"/>
    </source>
</evidence>
<dbReference type="GO" id="GO:0003677">
    <property type="term" value="F:DNA binding"/>
    <property type="evidence" value="ECO:0007669"/>
    <property type="project" value="UniProtKB-KW"/>
</dbReference>
<protein>
    <submittedName>
        <fullName evidence="9">Ethylene-responsive transcription factor ERF071-like</fullName>
    </submittedName>
</protein>
<evidence type="ECO:0000313" key="9">
    <source>
        <dbReference type="RefSeq" id="XP_016440974.1"/>
    </source>
</evidence>
<feature type="domain" description="AP2/ERF" evidence="8">
    <location>
        <begin position="98"/>
        <end position="155"/>
    </location>
</feature>
<dbReference type="GO" id="GO:0006952">
    <property type="term" value="P:defense response"/>
    <property type="evidence" value="ECO:0007669"/>
    <property type="project" value="UniProtKB-KW"/>
</dbReference>
<dbReference type="OMA" id="CQENECY"/>
<keyword evidence="3" id="KW-0611">Plant defense</keyword>
<dbReference type="GO" id="GO:0003700">
    <property type="term" value="F:DNA-binding transcription factor activity"/>
    <property type="evidence" value="ECO:0007669"/>
    <property type="project" value="InterPro"/>
</dbReference>
<keyword evidence="4" id="KW-0805">Transcription regulation</keyword>
<dbReference type="InterPro" id="IPR016177">
    <property type="entry name" value="DNA-bd_dom_sf"/>
</dbReference>
<accession>A0A1S3XMC1</accession>
<evidence type="ECO:0000259" key="8">
    <source>
        <dbReference type="PROSITE" id="PS51032"/>
    </source>
</evidence>
<dbReference type="PANTHER" id="PTHR31190">
    <property type="entry name" value="DNA-BINDING DOMAIN"/>
    <property type="match status" value="1"/>
</dbReference>
<dbReference type="SUPFAM" id="SSF54171">
    <property type="entry name" value="DNA-binding domain"/>
    <property type="match status" value="1"/>
</dbReference>
<evidence type="ECO:0000256" key="3">
    <source>
        <dbReference type="ARBA" id="ARBA00022821"/>
    </source>
</evidence>
<evidence type="ECO:0000256" key="4">
    <source>
        <dbReference type="ARBA" id="ARBA00023015"/>
    </source>
</evidence>
<dbReference type="PRINTS" id="PR00367">
    <property type="entry name" value="ETHRSPELEMNT"/>
</dbReference>
<organism evidence="9">
    <name type="scientific">Nicotiana tabacum</name>
    <name type="common">Common tobacco</name>
    <dbReference type="NCBI Taxonomy" id="4097"/>
    <lineage>
        <taxon>Eukaryota</taxon>
        <taxon>Viridiplantae</taxon>
        <taxon>Streptophyta</taxon>
        <taxon>Embryophyta</taxon>
        <taxon>Tracheophyta</taxon>
        <taxon>Spermatophyta</taxon>
        <taxon>Magnoliopsida</taxon>
        <taxon>eudicotyledons</taxon>
        <taxon>Gunneridae</taxon>
        <taxon>Pentapetalae</taxon>
        <taxon>asterids</taxon>
        <taxon>lamiids</taxon>
        <taxon>Solanales</taxon>
        <taxon>Solanaceae</taxon>
        <taxon>Nicotianoideae</taxon>
        <taxon>Nicotianeae</taxon>
        <taxon>Nicotiana</taxon>
    </lineage>
</organism>
<keyword evidence="6" id="KW-0804">Transcription</keyword>
<evidence type="ECO:0000256" key="6">
    <source>
        <dbReference type="ARBA" id="ARBA00023163"/>
    </source>
</evidence>
<dbReference type="GO" id="GO:0005634">
    <property type="term" value="C:nucleus"/>
    <property type="evidence" value="ECO:0007669"/>
    <property type="project" value="UniProtKB-SubCell"/>
</dbReference>